<organism evidence="2 3">
    <name type="scientific">Botrytis tulipae</name>
    <dbReference type="NCBI Taxonomy" id="87230"/>
    <lineage>
        <taxon>Eukaryota</taxon>
        <taxon>Fungi</taxon>
        <taxon>Dikarya</taxon>
        <taxon>Ascomycota</taxon>
        <taxon>Pezizomycotina</taxon>
        <taxon>Leotiomycetes</taxon>
        <taxon>Helotiales</taxon>
        <taxon>Sclerotiniaceae</taxon>
        <taxon>Botrytis</taxon>
    </lineage>
</organism>
<proteinExistence type="predicted"/>
<gene>
    <name evidence="2" type="ORF">BTUL_0014g00810</name>
</gene>
<dbReference type="OrthoDB" id="10389887at2759"/>
<dbReference type="EMBL" id="PQXH01000014">
    <property type="protein sequence ID" value="TGO17885.1"/>
    <property type="molecule type" value="Genomic_DNA"/>
</dbReference>
<sequence length="76" mass="8379">MADELPEYNFLELKKTINMYYLILSTDGVVISSADKGLEVDQHNEDDEHDKVPEAPGNSSIGRSSLNMSNLPIAVV</sequence>
<evidence type="ECO:0000256" key="1">
    <source>
        <dbReference type="SAM" id="MobiDB-lite"/>
    </source>
</evidence>
<comment type="caution">
    <text evidence="2">The sequence shown here is derived from an EMBL/GenBank/DDBJ whole genome shotgun (WGS) entry which is preliminary data.</text>
</comment>
<dbReference type="AlphaFoldDB" id="A0A4Z1F0C9"/>
<protein>
    <submittedName>
        <fullName evidence="2">Uncharacterized protein</fullName>
    </submittedName>
</protein>
<feature type="compositionally biased region" description="Polar residues" evidence="1">
    <location>
        <begin position="57"/>
        <end position="70"/>
    </location>
</feature>
<reference evidence="2 3" key="1">
    <citation type="submission" date="2017-12" db="EMBL/GenBank/DDBJ databases">
        <title>Comparative genomics of Botrytis spp.</title>
        <authorList>
            <person name="Valero-Jimenez C.A."/>
            <person name="Tapia P."/>
            <person name="Veloso J."/>
            <person name="Silva-Moreno E."/>
            <person name="Staats M."/>
            <person name="Valdes J.H."/>
            <person name="Van Kan J.A.L."/>
        </authorList>
    </citation>
    <scope>NUCLEOTIDE SEQUENCE [LARGE SCALE GENOMIC DNA]</scope>
    <source>
        <strain evidence="2 3">Bt9001</strain>
    </source>
</reference>
<name>A0A4Z1F0C9_9HELO</name>
<dbReference type="Proteomes" id="UP000297777">
    <property type="component" value="Unassembled WGS sequence"/>
</dbReference>
<accession>A0A4Z1F0C9</accession>
<evidence type="ECO:0000313" key="2">
    <source>
        <dbReference type="EMBL" id="TGO17885.1"/>
    </source>
</evidence>
<keyword evidence="3" id="KW-1185">Reference proteome</keyword>
<feature type="region of interest" description="Disordered" evidence="1">
    <location>
        <begin position="40"/>
        <end position="76"/>
    </location>
</feature>
<evidence type="ECO:0000313" key="3">
    <source>
        <dbReference type="Proteomes" id="UP000297777"/>
    </source>
</evidence>